<gene>
    <name evidence="8" type="ORF">BP5796_08881</name>
</gene>
<feature type="transmembrane region" description="Helical" evidence="6">
    <location>
        <begin position="434"/>
        <end position="455"/>
    </location>
</feature>
<dbReference type="Proteomes" id="UP000256328">
    <property type="component" value="Unassembled WGS sequence"/>
</dbReference>
<evidence type="ECO:0000256" key="1">
    <source>
        <dbReference type="ARBA" id="ARBA00004141"/>
    </source>
</evidence>
<accession>A0A3D8R335</accession>
<feature type="transmembrane region" description="Helical" evidence="6">
    <location>
        <begin position="138"/>
        <end position="160"/>
    </location>
</feature>
<dbReference type="SUPFAM" id="SSF103473">
    <property type="entry name" value="MFS general substrate transporter"/>
    <property type="match status" value="1"/>
</dbReference>
<feature type="transmembrane region" description="Helical" evidence="6">
    <location>
        <begin position="369"/>
        <end position="389"/>
    </location>
</feature>
<feature type="transmembrane region" description="Helical" evidence="6">
    <location>
        <begin position="206"/>
        <end position="228"/>
    </location>
</feature>
<evidence type="ECO:0000256" key="6">
    <source>
        <dbReference type="SAM" id="Phobius"/>
    </source>
</evidence>
<feature type="transmembrane region" description="Helical" evidence="6">
    <location>
        <begin position="41"/>
        <end position="58"/>
    </location>
</feature>
<evidence type="ECO:0000256" key="3">
    <source>
        <dbReference type="ARBA" id="ARBA00022692"/>
    </source>
</evidence>
<dbReference type="Pfam" id="PF07690">
    <property type="entry name" value="MFS_1"/>
    <property type="match status" value="1"/>
</dbReference>
<dbReference type="AlphaFoldDB" id="A0A3D8R335"/>
<keyword evidence="5 6" id="KW-0472">Membrane</keyword>
<sequence>MAAEHDKKDQLELSATNDVDVQEASSLEWTPADEKALVWKIDLRIFPMLIILFILNFIDRGNFANARLKGLEADLGLSDVEYQTCISILLVGYVLMQIPSNMILNKISRPSWYLCSCVMIWGMISACIAAVHNAGSAIACRFFLGCVEAALFPGSLYYLSRWYTRKEMQTRVTLMNAGNLLAQAFGGLIAAGVLGSMEGKSGLRAWRWLFVIEGVITVFFAFVALFVLPDYPTTTRWLSQKEVFIAEKRLVDDAGVADEDEDDMSAMKGLWLALTDPKVWLLALTYHATIMGLSFSYFFPTITSALGYGTTETLLLTAPPWIWALIVSIPNAIHTDSSGERFFHFAWPAVTCCVGFIISMASTNTGARYFSAFLMTTGYASGFAMLAWISNTIPRPRAKRAAALAFVNAWGNIGSIPGAYIWPSSYGPYYRKSFGASLAILSFAVCSAFVLRTYLKHLNKKLDSDEGVAFEASDNALKHAAELAHESAEEVSERKKAFRYLY</sequence>
<name>A0A3D8R335_9HELO</name>
<dbReference type="GO" id="GO:0016020">
    <property type="term" value="C:membrane"/>
    <property type="evidence" value="ECO:0007669"/>
    <property type="project" value="UniProtKB-SubCell"/>
</dbReference>
<protein>
    <recommendedName>
        <fullName evidence="7">Major facilitator superfamily (MFS) profile domain-containing protein</fullName>
    </recommendedName>
</protein>
<comment type="subcellular location">
    <subcellularLocation>
        <location evidence="1">Membrane</location>
        <topology evidence="1">Multi-pass membrane protein</topology>
    </subcellularLocation>
</comment>
<dbReference type="PANTHER" id="PTHR43791:SF92">
    <property type="entry name" value="AGL026WP"/>
    <property type="match status" value="1"/>
</dbReference>
<dbReference type="FunFam" id="1.20.1250.20:FF:000057">
    <property type="entry name" value="MFS general substrate transporter"/>
    <property type="match status" value="1"/>
</dbReference>
<dbReference type="GO" id="GO:0022857">
    <property type="term" value="F:transmembrane transporter activity"/>
    <property type="evidence" value="ECO:0007669"/>
    <property type="project" value="InterPro"/>
</dbReference>
<proteinExistence type="predicted"/>
<evidence type="ECO:0000313" key="9">
    <source>
        <dbReference type="Proteomes" id="UP000256328"/>
    </source>
</evidence>
<evidence type="ECO:0000256" key="4">
    <source>
        <dbReference type="ARBA" id="ARBA00022989"/>
    </source>
</evidence>
<comment type="caution">
    <text evidence="8">The sequence shown here is derived from an EMBL/GenBank/DDBJ whole genome shotgun (WGS) entry which is preliminary data.</text>
</comment>
<dbReference type="InterPro" id="IPR036259">
    <property type="entry name" value="MFS_trans_sf"/>
</dbReference>
<feature type="domain" description="Major facilitator superfamily (MFS) profile" evidence="7">
    <location>
        <begin position="45"/>
        <end position="460"/>
    </location>
</feature>
<feature type="transmembrane region" description="Helical" evidence="6">
    <location>
        <begin position="279"/>
        <end position="299"/>
    </location>
</feature>
<evidence type="ECO:0000259" key="7">
    <source>
        <dbReference type="PROSITE" id="PS50850"/>
    </source>
</evidence>
<evidence type="ECO:0000256" key="5">
    <source>
        <dbReference type="ARBA" id="ARBA00023136"/>
    </source>
</evidence>
<keyword evidence="4 6" id="KW-1133">Transmembrane helix</keyword>
<keyword evidence="3 6" id="KW-0812">Transmembrane</keyword>
<evidence type="ECO:0000313" key="8">
    <source>
        <dbReference type="EMBL" id="RDW68224.1"/>
    </source>
</evidence>
<dbReference type="PROSITE" id="PS50850">
    <property type="entry name" value="MFS"/>
    <property type="match status" value="1"/>
</dbReference>
<feature type="transmembrane region" description="Helical" evidence="6">
    <location>
        <begin position="111"/>
        <end position="132"/>
    </location>
</feature>
<dbReference type="InterPro" id="IPR020846">
    <property type="entry name" value="MFS_dom"/>
</dbReference>
<keyword evidence="2" id="KW-0813">Transport</keyword>
<dbReference type="FunFam" id="1.20.1250.20:FF:000013">
    <property type="entry name" value="MFS general substrate transporter"/>
    <property type="match status" value="1"/>
</dbReference>
<reference evidence="8 9" key="1">
    <citation type="journal article" date="2018" name="IMA Fungus">
        <title>IMA Genome-F 9: Draft genome sequence of Annulohypoxylon stygium, Aspergillus mulundensis, Berkeleyomyces basicola (syn. Thielaviopsis basicola), Ceratocystis smalleyi, two Cercospora beticola strains, Coleophoma cylindrospora, Fusarium fracticaudum, Phialophora cf. hyalina, and Morchella septimelata.</title>
        <authorList>
            <person name="Wingfield B.D."/>
            <person name="Bills G.F."/>
            <person name="Dong Y."/>
            <person name="Huang W."/>
            <person name="Nel W.J."/>
            <person name="Swalarsk-Parry B.S."/>
            <person name="Vaghefi N."/>
            <person name="Wilken P.M."/>
            <person name="An Z."/>
            <person name="de Beer Z.W."/>
            <person name="De Vos L."/>
            <person name="Chen L."/>
            <person name="Duong T.A."/>
            <person name="Gao Y."/>
            <person name="Hammerbacher A."/>
            <person name="Kikkert J.R."/>
            <person name="Li Y."/>
            <person name="Li H."/>
            <person name="Li K."/>
            <person name="Li Q."/>
            <person name="Liu X."/>
            <person name="Ma X."/>
            <person name="Naidoo K."/>
            <person name="Pethybridge S.J."/>
            <person name="Sun J."/>
            <person name="Steenkamp E.T."/>
            <person name="van der Nest M.A."/>
            <person name="van Wyk S."/>
            <person name="Wingfield M.J."/>
            <person name="Xiong C."/>
            <person name="Yue Q."/>
            <person name="Zhang X."/>
        </authorList>
    </citation>
    <scope>NUCLEOTIDE SEQUENCE [LARGE SCALE GENOMIC DNA]</scope>
    <source>
        <strain evidence="8 9">BP5796</strain>
    </source>
</reference>
<dbReference type="InterPro" id="IPR011701">
    <property type="entry name" value="MFS"/>
</dbReference>
<feature type="transmembrane region" description="Helical" evidence="6">
    <location>
        <begin position="172"/>
        <end position="194"/>
    </location>
</feature>
<dbReference type="Gene3D" id="1.20.1250.20">
    <property type="entry name" value="MFS general substrate transporter like domains"/>
    <property type="match status" value="2"/>
</dbReference>
<feature type="transmembrane region" description="Helical" evidence="6">
    <location>
        <begin position="345"/>
        <end position="363"/>
    </location>
</feature>
<feature type="transmembrane region" description="Helical" evidence="6">
    <location>
        <begin position="401"/>
        <end position="422"/>
    </location>
</feature>
<dbReference type="EMBL" id="PDLN01000013">
    <property type="protein sequence ID" value="RDW68224.1"/>
    <property type="molecule type" value="Genomic_DNA"/>
</dbReference>
<dbReference type="OrthoDB" id="2250022at2759"/>
<organism evidence="8 9">
    <name type="scientific">Coleophoma crateriformis</name>
    <dbReference type="NCBI Taxonomy" id="565419"/>
    <lineage>
        <taxon>Eukaryota</taxon>
        <taxon>Fungi</taxon>
        <taxon>Dikarya</taxon>
        <taxon>Ascomycota</taxon>
        <taxon>Pezizomycotina</taxon>
        <taxon>Leotiomycetes</taxon>
        <taxon>Helotiales</taxon>
        <taxon>Dermateaceae</taxon>
        <taxon>Coleophoma</taxon>
    </lineage>
</organism>
<feature type="transmembrane region" description="Helical" evidence="6">
    <location>
        <begin position="314"/>
        <end position="333"/>
    </location>
</feature>
<keyword evidence="9" id="KW-1185">Reference proteome</keyword>
<dbReference type="PANTHER" id="PTHR43791">
    <property type="entry name" value="PERMEASE-RELATED"/>
    <property type="match status" value="1"/>
</dbReference>
<evidence type="ECO:0000256" key="2">
    <source>
        <dbReference type="ARBA" id="ARBA00022448"/>
    </source>
</evidence>